<evidence type="ECO:0000259" key="9">
    <source>
        <dbReference type="Pfam" id="PF00266"/>
    </source>
</evidence>
<evidence type="ECO:0000256" key="1">
    <source>
        <dbReference type="ARBA" id="ARBA00001933"/>
    </source>
</evidence>
<dbReference type="OrthoDB" id="9804366at2"/>
<proteinExistence type="inferred from homology"/>
<keyword evidence="6" id="KW-0408">Iron</keyword>
<comment type="catalytic activity">
    <reaction evidence="8">
        <text>(sulfur carrier)-H + L-cysteine = (sulfur carrier)-SH + L-alanine</text>
        <dbReference type="Rhea" id="RHEA:43892"/>
        <dbReference type="Rhea" id="RHEA-COMP:14737"/>
        <dbReference type="Rhea" id="RHEA-COMP:14739"/>
        <dbReference type="ChEBI" id="CHEBI:29917"/>
        <dbReference type="ChEBI" id="CHEBI:35235"/>
        <dbReference type="ChEBI" id="CHEBI:57972"/>
        <dbReference type="ChEBI" id="CHEBI:64428"/>
        <dbReference type="EC" id="2.8.1.7"/>
    </reaction>
</comment>
<dbReference type="PANTHER" id="PTHR11601">
    <property type="entry name" value="CYSTEINE DESULFURYLASE FAMILY MEMBER"/>
    <property type="match status" value="1"/>
</dbReference>
<evidence type="ECO:0000256" key="4">
    <source>
        <dbReference type="ARBA" id="ARBA00022723"/>
    </source>
</evidence>
<dbReference type="InterPro" id="IPR015422">
    <property type="entry name" value="PyrdxlP-dep_Trfase_small"/>
</dbReference>
<dbReference type="GO" id="GO:0046872">
    <property type="term" value="F:metal ion binding"/>
    <property type="evidence" value="ECO:0007669"/>
    <property type="project" value="UniProtKB-KW"/>
</dbReference>
<dbReference type="AlphaFoldDB" id="A0A2G1VML9"/>
<dbReference type="GO" id="GO:0051536">
    <property type="term" value="F:iron-sulfur cluster binding"/>
    <property type="evidence" value="ECO:0007669"/>
    <property type="project" value="UniProtKB-KW"/>
</dbReference>
<dbReference type="Gene3D" id="3.40.640.10">
    <property type="entry name" value="Type I PLP-dependent aspartate aminotransferase-like (Major domain)"/>
    <property type="match status" value="1"/>
</dbReference>
<comment type="caution">
    <text evidence="10">The sequence shown here is derived from an EMBL/GenBank/DDBJ whole genome shotgun (WGS) entry which is preliminary data.</text>
</comment>
<evidence type="ECO:0000256" key="6">
    <source>
        <dbReference type="ARBA" id="ARBA00023004"/>
    </source>
</evidence>
<evidence type="ECO:0000256" key="8">
    <source>
        <dbReference type="ARBA" id="ARBA00050776"/>
    </source>
</evidence>
<dbReference type="InterPro" id="IPR015424">
    <property type="entry name" value="PyrdxlP-dep_Trfase"/>
</dbReference>
<comment type="similarity">
    <text evidence="2">Belongs to the class-V pyridoxal-phosphate-dependent aminotransferase family. NifS/IscS subfamily.</text>
</comment>
<evidence type="ECO:0000313" key="11">
    <source>
        <dbReference type="Proteomes" id="UP000229433"/>
    </source>
</evidence>
<evidence type="ECO:0000256" key="3">
    <source>
        <dbReference type="ARBA" id="ARBA00022679"/>
    </source>
</evidence>
<dbReference type="RefSeq" id="WP_099647583.1">
    <property type="nucleotide sequence ID" value="NZ_KZ319303.1"/>
</dbReference>
<dbReference type="Proteomes" id="UP000229433">
    <property type="component" value="Unassembled WGS sequence"/>
</dbReference>
<sequence>MNEEPIYFDFASTTPVNEEVYDAMSPYFLSYYGNASSSTHKQGEMASIAVEKAKNQVSKLINCDENEVFFTSGSTESIKLAISRVFYNSLDAGNHIITSKAEHKAVLDTCEDLERVGARITYLDVDDNGKLDTSLLEDSIGSDTILVALMHVNNETGVIADIGDIGTICKKHNVLFFTDATQSYGKLPLNFQDENIDLLCFNAHKIYGPKGIGGLLVKSNAKTKSGVSVKHLIDSVNLGTQNVPGIVGLGKASEVAMFKMETNYQKIQKLNTHLQQKLRQSKLGIVNAVSANRSPFILNIQLANQDAESFILGNKNVLSVSTGSACNSRLLEQSHVLKSMGLSKEKADRSIRVSFGAMTTQTQLNKLIKAIRSANS</sequence>
<evidence type="ECO:0000313" key="10">
    <source>
        <dbReference type="EMBL" id="PHQ27984.1"/>
    </source>
</evidence>
<keyword evidence="11" id="KW-1185">Reference proteome</keyword>
<comment type="cofactor">
    <cofactor evidence="1">
        <name>pyridoxal 5'-phosphate</name>
        <dbReference type="ChEBI" id="CHEBI:597326"/>
    </cofactor>
</comment>
<dbReference type="InterPro" id="IPR015421">
    <property type="entry name" value="PyrdxlP-dep_Trfase_major"/>
</dbReference>
<organism evidence="10 11">
    <name type="scientific">Leeuwenhoekiella nanhaiensis</name>
    <dbReference type="NCBI Taxonomy" id="1655491"/>
    <lineage>
        <taxon>Bacteria</taxon>
        <taxon>Pseudomonadati</taxon>
        <taxon>Bacteroidota</taxon>
        <taxon>Flavobacteriia</taxon>
        <taxon>Flavobacteriales</taxon>
        <taxon>Flavobacteriaceae</taxon>
        <taxon>Leeuwenhoekiella</taxon>
    </lineage>
</organism>
<dbReference type="Pfam" id="PF00266">
    <property type="entry name" value="Aminotran_5"/>
    <property type="match status" value="1"/>
</dbReference>
<keyword evidence="5" id="KW-0663">Pyridoxal phosphate</keyword>
<keyword evidence="7" id="KW-0411">Iron-sulfur</keyword>
<dbReference type="GO" id="GO:0031071">
    <property type="term" value="F:cysteine desulfurase activity"/>
    <property type="evidence" value="ECO:0007669"/>
    <property type="project" value="UniProtKB-EC"/>
</dbReference>
<dbReference type="EMBL" id="NQXA01000023">
    <property type="protein sequence ID" value="PHQ27984.1"/>
    <property type="molecule type" value="Genomic_DNA"/>
</dbReference>
<dbReference type="Gene3D" id="3.90.1150.10">
    <property type="entry name" value="Aspartate Aminotransferase, domain 1"/>
    <property type="match status" value="1"/>
</dbReference>
<accession>A0A2G1VML9</accession>
<evidence type="ECO:0000256" key="5">
    <source>
        <dbReference type="ARBA" id="ARBA00022898"/>
    </source>
</evidence>
<dbReference type="SUPFAM" id="SSF53383">
    <property type="entry name" value="PLP-dependent transferases"/>
    <property type="match status" value="1"/>
</dbReference>
<gene>
    <name evidence="10" type="ORF">CJ305_17410</name>
</gene>
<dbReference type="PIRSF" id="PIRSF005572">
    <property type="entry name" value="NifS"/>
    <property type="match status" value="1"/>
</dbReference>
<keyword evidence="3" id="KW-0808">Transferase</keyword>
<dbReference type="InterPro" id="IPR016454">
    <property type="entry name" value="Cysteine_dSase"/>
</dbReference>
<dbReference type="InterPro" id="IPR000192">
    <property type="entry name" value="Aminotrans_V_dom"/>
</dbReference>
<keyword evidence="4" id="KW-0479">Metal-binding</keyword>
<evidence type="ECO:0000256" key="2">
    <source>
        <dbReference type="ARBA" id="ARBA00006490"/>
    </source>
</evidence>
<feature type="domain" description="Aminotransferase class V" evidence="9">
    <location>
        <begin position="6"/>
        <end position="367"/>
    </location>
</feature>
<dbReference type="PANTHER" id="PTHR11601:SF34">
    <property type="entry name" value="CYSTEINE DESULFURASE"/>
    <property type="match status" value="1"/>
</dbReference>
<reference evidence="10 11" key="1">
    <citation type="submission" date="2017-08" db="EMBL/GenBank/DDBJ databases">
        <title>The whole genome shortgun sequences of strain Leeuwenhoekiella nanhaiensis G18 from the South China Sea.</title>
        <authorList>
            <person name="Liu Q."/>
        </authorList>
    </citation>
    <scope>NUCLEOTIDE SEQUENCE [LARGE SCALE GENOMIC DNA]</scope>
    <source>
        <strain evidence="10 11">G18</strain>
    </source>
</reference>
<name>A0A2G1VML9_9FLAO</name>
<evidence type="ECO:0000256" key="7">
    <source>
        <dbReference type="ARBA" id="ARBA00023014"/>
    </source>
</evidence>
<protein>
    <recommendedName>
        <fullName evidence="9">Aminotransferase class V domain-containing protein</fullName>
    </recommendedName>
</protein>